<accession>A0AAV5IXB3</accession>
<proteinExistence type="predicted"/>
<sequence>MAPEWVYNLPITSKVDVYSYGIVVLEMLTGKSLTGAQTADNVDQAVEQWRLVPWVREKANRDISRNTWIEEVADSMLASDYDLDKMERLVKVALQCVEEEMDARPTMRQVVEMLSDNEDGTSNFV</sequence>
<feature type="domain" description="Protein kinase" evidence="6">
    <location>
        <begin position="1"/>
        <end position="125"/>
    </location>
</feature>
<protein>
    <recommendedName>
        <fullName evidence="6">Protein kinase domain-containing protein</fullName>
    </recommendedName>
</protein>
<dbReference type="InterPro" id="IPR011009">
    <property type="entry name" value="Kinase-like_dom_sf"/>
</dbReference>
<organism evidence="7 8">
    <name type="scientific">Rubroshorea leprosula</name>
    <dbReference type="NCBI Taxonomy" id="152421"/>
    <lineage>
        <taxon>Eukaryota</taxon>
        <taxon>Viridiplantae</taxon>
        <taxon>Streptophyta</taxon>
        <taxon>Embryophyta</taxon>
        <taxon>Tracheophyta</taxon>
        <taxon>Spermatophyta</taxon>
        <taxon>Magnoliopsida</taxon>
        <taxon>eudicotyledons</taxon>
        <taxon>Gunneridae</taxon>
        <taxon>Pentapetalae</taxon>
        <taxon>rosids</taxon>
        <taxon>malvids</taxon>
        <taxon>Malvales</taxon>
        <taxon>Dipterocarpaceae</taxon>
        <taxon>Rubroshorea</taxon>
    </lineage>
</organism>
<reference evidence="7 8" key="1">
    <citation type="journal article" date="2021" name="Commun. Biol.">
        <title>The genome of Shorea leprosula (Dipterocarpaceae) highlights the ecological relevance of drought in aseasonal tropical rainforests.</title>
        <authorList>
            <person name="Ng K.K.S."/>
            <person name="Kobayashi M.J."/>
            <person name="Fawcett J.A."/>
            <person name="Hatakeyama M."/>
            <person name="Paape T."/>
            <person name="Ng C.H."/>
            <person name="Ang C.C."/>
            <person name="Tnah L.H."/>
            <person name="Lee C.T."/>
            <person name="Nishiyama T."/>
            <person name="Sese J."/>
            <person name="O'Brien M.J."/>
            <person name="Copetti D."/>
            <person name="Mohd Noor M.I."/>
            <person name="Ong R.C."/>
            <person name="Putra M."/>
            <person name="Sireger I.Z."/>
            <person name="Indrioko S."/>
            <person name="Kosugi Y."/>
            <person name="Izuno A."/>
            <person name="Isagi Y."/>
            <person name="Lee S.L."/>
            <person name="Shimizu K.K."/>
        </authorList>
    </citation>
    <scope>NUCLEOTIDE SEQUENCE [LARGE SCALE GENOMIC DNA]</scope>
    <source>
        <strain evidence="7">214</strain>
    </source>
</reference>
<evidence type="ECO:0000256" key="3">
    <source>
        <dbReference type="ARBA" id="ARBA00022729"/>
    </source>
</evidence>
<comment type="caution">
    <text evidence="7">The sequence shown here is derived from an EMBL/GenBank/DDBJ whole genome shotgun (WGS) entry which is preliminary data.</text>
</comment>
<dbReference type="GO" id="GO:0004672">
    <property type="term" value="F:protein kinase activity"/>
    <property type="evidence" value="ECO:0007669"/>
    <property type="project" value="InterPro"/>
</dbReference>
<evidence type="ECO:0000313" key="8">
    <source>
        <dbReference type="Proteomes" id="UP001054252"/>
    </source>
</evidence>
<keyword evidence="5" id="KW-0472">Membrane</keyword>
<dbReference type="Proteomes" id="UP001054252">
    <property type="component" value="Unassembled WGS sequence"/>
</dbReference>
<comment type="subcellular location">
    <subcellularLocation>
        <location evidence="1">Membrane</location>
        <topology evidence="1">Single-pass membrane protein</topology>
    </subcellularLocation>
</comment>
<keyword evidence="4" id="KW-1133">Transmembrane helix</keyword>
<keyword evidence="2" id="KW-0812">Transmembrane</keyword>
<evidence type="ECO:0000313" key="7">
    <source>
        <dbReference type="EMBL" id="GKV04549.1"/>
    </source>
</evidence>
<evidence type="ECO:0000256" key="4">
    <source>
        <dbReference type="ARBA" id="ARBA00022989"/>
    </source>
</evidence>
<dbReference type="GO" id="GO:0016020">
    <property type="term" value="C:membrane"/>
    <property type="evidence" value="ECO:0007669"/>
    <property type="project" value="UniProtKB-SubCell"/>
</dbReference>
<dbReference type="SUPFAM" id="SSF56112">
    <property type="entry name" value="Protein kinase-like (PK-like)"/>
    <property type="match status" value="1"/>
</dbReference>
<gene>
    <name evidence="7" type="ORF">SLEP1_g16699</name>
</gene>
<dbReference type="GO" id="GO:0005524">
    <property type="term" value="F:ATP binding"/>
    <property type="evidence" value="ECO:0007669"/>
    <property type="project" value="InterPro"/>
</dbReference>
<dbReference type="Gene3D" id="1.10.510.10">
    <property type="entry name" value="Transferase(Phosphotransferase) domain 1"/>
    <property type="match status" value="1"/>
</dbReference>
<evidence type="ECO:0000256" key="1">
    <source>
        <dbReference type="ARBA" id="ARBA00004167"/>
    </source>
</evidence>
<dbReference type="EMBL" id="BPVZ01000022">
    <property type="protein sequence ID" value="GKV04549.1"/>
    <property type="molecule type" value="Genomic_DNA"/>
</dbReference>
<dbReference type="PANTHER" id="PTHR47974:SF3">
    <property type="entry name" value="RECEPTOR-LIKE SERINE_THREONINE-PROTEIN KINASE"/>
    <property type="match status" value="1"/>
</dbReference>
<dbReference type="AlphaFoldDB" id="A0AAV5IXB3"/>
<keyword evidence="3" id="KW-0732">Signal</keyword>
<dbReference type="PANTHER" id="PTHR47974">
    <property type="entry name" value="OS07G0415500 PROTEIN"/>
    <property type="match status" value="1"/>
</dbReference>
<dbReference type="PROSITE" id="PS50011">
    <property type="entry name" value="PROTEIN_KINASE_DOM"/>
    <property type="match status" value="1"/>
</dbReference>
<evidence type="ECO:0000259" key="6">
    <source>
        <dbReference type="PROSITE" id="PS50011"/>
    </source>
</evidence>
<dbReference type="InterPro" id="IPR000719">
    <property type="entry name" value="Prot_kinase_dom"/>
</dbReference>
<evidence type="ECO:0000256" key="5">
    <source>
        <dbReference type="ARBA" id="ARBA00023136"/>
    </source>
</evidence>
<dbReference type="Pfam" id="PF00069">
    <property type="entry name" value="Pkinase"/>
    <property type="match status" value="1"/>
</dbReference>
<keyword evidence="8" id="KW-1185">Reference proteome</keyword>
<evidence type="ECO:0000256" key="2">
    <source>
        <dbReference type="ARBA" id="ARBA00022692"/>
    </source>
</evidence>
<name>A0AAV5IXB3_9ROSI</name>